<dbReference type="KEGG" id="bka:AH68_02350"/>
<dbReference type="Proteomes" id="UP000030625">
    <property type="component" value="Chromosome"/>
</dbReference>
<dbReference type="InterPro" id="IPR052509">
    <property type="entry name" value="Metal_resp_DNA-bind_regulator"/>
</dbReference>
<dbReference type="HOGENOM" id="CLU_063440_3_1_11"/>
<dbReference type="EMBL" id="CP007456">
    <property type="protein sequence ID" value="AIZ14072.1"/>
    <property type="molecule type" value="Genomic_DNA"/>
</dbReference>
<reference evidence="2 3" key="1">
    <citation type="journal article" date="2015" name="Genome Announc.">
        <title>Complete and Assembled Genome Sequence of Bifidobacterium kashiwanohense PV20-2, Isolated from the Feces of an Anemic Kenyan Infant.</title>
        <authorList>
            <person name="Vazquez-Gutierrez P."/>
            <person name="Lacroix C."/>
            <person name="Chassard C."/>
            <person name="Klumpp J."/>
            <person name="Jans C."/>
            <person name="Stevens M.J."/>
        </authorList>
    </citation>
    <scope>NUCLEOTIDE SEQUENCE [LARGE SCALE GENOMIC DNA]</scope>
    <source>
        <strain evidence="2 3">PV20-2</strain>
    </source>
</reference>
<evidence type="ECO:0000259" key="1">
    <source>
        <dbReference type="Pfam" id="PF03551"/>
    </source>
</evidence>
<feature type="domain" description="Transcription regulator PadR N-terminal" evidence="1">
    <location>
        <begin position="14"/>
        <end position="84"/>
    </location>
</feature>
<gene>
    <name evidence="2" type="ORF">AH68_02350</name>
</gene>
<dbReference type="PANTHER" id="PTHR33169">
    <property type="entry name" value="PADR-FAMILY TRANSCRIPTIONAL REGULATOR"/>
    <property type="match status" value="1"/>
</dbReference>
<proteinExistence type="predicted"/>
<organism evidence="2 3">
    <name type="scientific">Bifidobacterium catenulatum PV20-2</name>
    <dbReference type="NCBI Taxonomy" id="1447716"/>
    <lineage>
        <taxon>Bacteria</taxon>
        <taxon>Bacillati</taxon>
        <taxon>Actinomycetota</taxon>
        <taxon>Actinomycetes</taxon>
        <taxon>Bifidobacteriales</taxon>
        <taxon>Bifidobacteriaceae</taxon>
        <taxon>Bifidobacterium</taxon>
    </lineage>
</organism>
<evidence type="ECO:0000313" key="2">
    <source>
        <dbReference type="EMBL" id="AIZ14072.1"/>
    </source>
</evidence>
<dbReference type="SUPFAM" id="SSF46785">
    <property type="entry name" value="Winged helix' DNA-binding domain"/>
    <property type="match status" value="1"/>
</dbReference>
<dbReference type="InterPro" id="IPR005149">
    <property type="entry name" value="Tscrpt_reg_PadR_N"/>
</dbReference>
<protein>
    <submittedName>
        <fullName evidence="2">PadR family transcriptional regulator</fullName>
    </submittedName>
</protein>
<evidence type="ECO:0000313" key="3">
    <source>
        <dbReference type="Proteomes" id="UP000030625"/>
    </source>
</evidence>
<dbReference type="Gene3D" id="1.10.10.10">
    <property type="entry name" value="Winged helix-like DNA-binding domain superfamily/Winged helix DNA-binding domain"/>
    <property type="match status" value="1"/>
</dbReference>
<dbReference type="InterPro" id="IPR036388">
    <property type="entry name" value="WH-like_DNA-bd_sf"/>
</dbReference>
<dbReference type="STRING" id="1447716.AH68_02350"/>
<sequence>MPTQMLKGVIAGCVLAVIAQGETYGYEISQRLNGYGFGDVAEGTIYPVLLRLEKSGCITATYRASELGPKRKYYTITEQGLGELAGFRDEFGMLSVAVQNLFVVGDTGNGAMKPKQSKGAPS</sequence>
<dbReference type="PANTHER" id="PTHR33169:SF25">
    <property type="entry name" value="DNA-BINDING PROTEIN YIZB-RELATED"/>
    <property type="match status" value="1"/>
</dbReference>
<dbReference type="Pfam" id="PF03551">
    <property type="entry name" value="PadR"/>
    <property type="match status" value="1"/>
</dbReference>
<dbReference type="AlphaFoldDB" id="A0A0A7I190"/>
<name>A0A0A7I190_9BIFI</name>
<accession>A0A0A7I190</accession>
<dbReference type="InterPro" id="IPR036390">
    <property type="entry name" value="WH_DNA-bd_sf"/>
</dbReference>